<dbReference type="PANTHER" id="PTHR22604">
    <property type="entry name" value="OXIDOREDUCTASES"/>
    <property type="match status" value="1"/>
</dbReference>
<dbReference type="PANTHER" id="PTHR22604:SF105">
    <property type="entry name" value="TRANS-1,2-DIHYDROBENZENE-1,2-DIOL DEHYDROGENASE"/>
    <property type="match status" value="1"/>
</dbReference>
<evidence type="ECO:0000256" key="2">
    <source>
        <dbReference type="ARBA" id="ARBA00023002"/>
    </source>
</evidence>
<reference evidence="5" key="1">
    <citation type="journal article" date="2012" name="Chem. Biol.">
        <title>Quartromicin biosynthesis: two alternative polyketide chains produced by one polyketide synthase assembly line.</title>
        <authorList>
            <person name="He H.Y."/>
            <person name="Pan H.X."/>
            <person name="Wu L.F."/>
            <person name="Zhang B.B."/>
            <person name="Chai H.B."/>
            <person name="Liu W."/>
            <person name="Tang G.L."/>
        </authorList>
    </citation>
    <scope>NUCLEOTIDE SEQUENCE</scope>
    <source>
        <strain evidence="5">NRRL 21084</strain>
    </source>
</reference>
<sequence length="329" mass="35227">MGPVRIGVLGCAAFARRRVLPAVAASSGAAAGGHAEVVAVASRSIDKAREFAADFGGKAVPGYAELLDLPEVEAVYVPLPPALHAPWVRAALLAGKHVLVEKPMSTDAATTAELLDLARARGLVLQENVLFVHHHQHTVVRRLLRQGAIGEVTELRSRFTVPELPADDIRYRPDLGGGALLDIGLYPVRSALHLLGGPFEVVEAELTRRPGDAVETGGRALLRTAAGVRAELAFGLVHDYRSCYELVGTGGRLVVDRAFTPPADHRPELVLERDGRRETLRLDCDDQVGNAISAFATAVRRGARPDADALNQALLLDRIREFSGEPESL</sequence>
<organism evidence="5">
    <name type="scientific">Streptomyces rugosporus</name>
    <dbReference type="NCBI Taxonomy" id="295838"/>
    <lineage>
        <taxon>Bacteria</taxon>
        <taxon>Bacillati</taxon>
        <taxon>Actinomycetota</taxon>
        <taxon>Actinomycetes</taxon>
        <taxon>Kitasatosporales</taxon>
        <taxon>Streptomycetaceae</taxon>
        <taxon>Streptomyces</taxon>
    </lineage>
</organism>
<dbReference type="Pfam" id="PF22725">
    <property type="entry name" value="GFO_IDH_MocA_C3"/>
    <property type="match status" value="1"/>
</dbReference>
<evidence type="ECO:0000259" key="3">
    <source>
        <dbReference type="Pfam" id="PF01408"/>
    </source>
</evidence>
<dbReference type="AlphaFoldDB" id="K7QVV2"/>
<evidence type="ECO:0000256" key="1">
    <source>
        <dbReference type="ARBA" id="ARBA00010928"/>
    </source>
</evidence>
<dbReference type="SUPFAM" id="SSF51735">
    <property type="entry name" value="NAD(P)-binding Rossmann-fold domains"/>
    <property type="match status" value="1"/>
</dbReference>
<reference evidence="5" key="2">
    <citation type="journal article" date="2012" name="J. Am. Chem. Soc.">
        <title>Insights into pyrroindomycin biosynthesis reveal a uniform paradigm for tetramate/tetronate formation.</title>
        <authorList>
            <person name="Wu Q."/>
            <person name="Wu Z."/>
            <person name="Qu X."/>
            <person name="Liu W."/>
        </authorList>
    </citation>
    <scope>NUCLEOTIDE SEQUENCE</scope>
    <source>
        <strain evidence="5">NRRL 21084</strain>
    </source>
</reference>
<keyword evidence="2" id="KW-0560">Oxidoreductase</keyword>
<dbReference type="InterPro" id="IPR000683">
    <property type="entry name" value="Gfo/Idh/MocA-like_OxRdtase_N"/>
</dbReference>
<dbReference type="EMBL" id="JX042309">
    <property type="protein sequence ID" value="AFV71308.1"/>
    <property type="molecule type" value="Genomic_DNA"/>
</dbReference>
<dbReference type="GO" id="GO:0000166">
    <property type="term" value="F:nucleotide binding"/>
    <property type="evidence" value="ECO:0007669"/>
    <property type="project" value="InterPro"/>
</dbReference>
<dbReference type="InterPro" id="IPR036291">
    <property type="entry name" value="NAD(P)-bd_dom_sf"/>
</dbReference>
<feature type="domain" description="GFO/IDH/MocA-like oxidoreductase" evidence="4">
    <location>
        <begin position="140"/>
        <end position="253"/>
    </location>
</feature>
<dbReference type="InterPro" id="IPR050984">
    <property type="entry name" value="Gfo/Idh/MocA_domain"/>
</dbReference>
<accession>K7QVV2</accession>
<name>K7QVV2_STRRG</name>
<dbReference type="SUPFAM" id="SSF55347">
    <property type="entry name" value="Glyceraldehyde-3-phosphate dehydrogenase-like, C-terminal domain"/>
    <property type="match status" value="1"/>
</dbReference>
<feature type="domain" description="Gfo/Idh/MocA-like oxidoreductase N-terminal" evidence="3">
    <location>
        <begin position="4"/>
        <end position="127"/>
    </location>
</feature>
<evidence type="ECO:0000313" key="5">
    <source>
        <dbReference type="EMBL" id="AFV71308.1"/>
    </source>
</evidence>
<dbReference type="InterPro" id="IPR055170">
    <property type="entry name" value="GFO_IDH_MocA-like_dom"/>
</dbReference>
<protein>
    <submittedName>
        <fullName evidence="5">PyrC9</fullName>
    </submittedName>
</protein>
<evidence type="ECO:0000259" key="4">
    <source>
        <dbReference type="Pfam" id="PF22725"/>
    </source>
</evidence>
<dbReference type="GO" id="GO:0016491">
    <property type="term" value="F:oxidoreductase activity"/>
    <property type="evidence" value="ECO:0007669"/>
    <property type="project" value="UniProtKB-KW"/>
</dbReference>
<comment type="similarity">
    <text evidence="1">Belongs to the Gfo/Idh/MocA family.</text>
</comment>
<proteinExistence type="inferred from homology"/>
<dbReference type="Pfam" id="PF01408">
    <property type="entry name" value="GFO_IDH_MocA"/>
    <property type="match status" value="1"/>
</dbReference>
<gene>
    <name evidence="5" type="primary">pyrC9</name>
</gene>
<dbReference type="Gene3D" id="3.40.50.720">
    <property type="entry name" value="NAD(P)-binding Rossmann-like Domain"/>
    <property type="match status" value="1"/>
</dbReference>
<dbReference type="Gene3D" id="3.30.360.10">
    <property type="entry name" value="Dihydrodipicolinate Reductase, domain 2"/>
    <property type="match status" value="1"/>
</dbReference>